<dbReference type="Gene3D" id="3.40.50.300">
    <property type="entry name" value="P-loop containing nucleotide triphosphate hydrolases"/>
    <property type="match status" value="1"/>
</dbReference>
<evidence type="ECO:0000256" key="2">
    <source>
        <dbReference type="ARBA" id="ARBA00022741"/>
    </source>
</evidence>
<dbReference type="InterPro" id="IPR003959">
    <property type="entry name" value="ATPase_AAA_core"/>
</dbReference>
<dbReference type="KEGG" id="rhoz:GXP67_29535"/>
<dbReference type="Proteomes" id="UP000480178">
    <property type="component" value="Chromosome"/>
</dbReference>
<evidence type="ECO:0000256" key="1">
    <source>
        <dbReference type="ARBA" id="ARBA00006914"/>
    </source>
</evidence>
<evidence type="ECO:0000313" key="5">
    <source>
        <dbReference type="EMBL" id="QHT70499.1"/>
    </source>
</evidence>
<dbReference type="GO" id="GO:0005524">
    <property type="term" value="F:ATP binding"/>
    <property type="evidence" value="ECO:0007669"/>
    <property type="project" value="UniProtKB-KW"/>
</dbReference>
<dbReference type="Pfam" id="PF00004">
    <property type="entry name" value="AAA"/>
    <property type="match status" value="1"/>
</dbReference>
<dbReference type="InterPro" id="IPR050221">
    <property type="entry name" value="26S_Proteasome_ATPase"/>
</dbReference>
<name>A0A6C0GR06_9BACT</name>
<dbReference type="EMBL" id="CP048222">
    <property type="protein sequence ID" value="QHT70499.1"/>
    <property type="molecule type" value="Genomic_DNA"/>
</dbReference>
<dbReference type="InterPro" id="IPR027417">
    <property type="entry name" value="P-loop_NTPase"/>
</dbReference>
<dbReference type="InterPro" id="IPR003593">
    <property type="entry name" value="AAA+_ATPase"/>
</dbReference>
<dbReference type="RefSeq" id="WP_162446476.1">
    <property type="nucleotide sequence ID" value="NZ_CP048222.1"/>
</dbReference>
<feature type="domain" description="AAA+ ATPase" evidence="4">
    <location>
        <begin position="245"/>
        <end position="377"/>
    </location>
</feature>
<protein>
    <submittedName>
        <fullName evidence="5">ATP-binding protein</fullName>
    </submittedName>
</protein>
<dbReference type="PANTHER" id="PTHR23073">
    <property type="entry name" value="26S PROTEASOME REGULATORY SUBUNIT"/>
    <property type="match status" value="1"/>
</dbReference>
<evidence type="ECO:0000256" key="3">
    <source>
        <dbReference type="ARBA" id="ARBA00022840"/>
    </source>
</evidence>
<evidence type="ECO:0000313" key="6">
    <source>
        <dbReference type="Proteomes" id="UP000480178"/>
    </source>
</evidence>
<organism evidence="5 6">
    <name type="scientific">Rhodocytophaga rosea</name>
    <dbReference type="NCBI Taxonomy" id="2704465"/>
    <lineage>
        <taxon>Bacteria</taxon>
        <taxon>Pseudomonadati</taxon>
        <taxon>Bacteroidota</taxon>
        <taxon>Cytophagia</taxon>
        <taxon>Cytophagales</taxon>
        <taxon>Rhodocytophagaceae</taxon>
        <taxon>Rhodocytophaga</taxon>
    </lineage>
</organism>
<keyword evidence="3 5" id="KW-0067">ATP-binding</keyword>
<dbReference type="GO" id="GO:0016887">
    <property type="term" value="F:ATP hydrolysis activity"/>
    <property type="evidence" value="ECO:0007669"/>
    <property type="project" value="InterPro"/>
</dbReference>
<evidence type="ECO:0000259" key="4">
    <source>
        <dbReference type="SMART" id="SM00382"/>
    </source>
</evidence>
<keyword evidence="2" id="KW-0547">Nucleotide-binding</keyword>
<gene>
    <name evidence="5" type="ORF">GXP67_29535</name>
</gene>
<accession>A0A6C0GR06</accession>
<dbReference type="SUPFAM" id="SSF52540">
    <property type="entry name" value="P-loop containing nucleoside triphosphate hydrolases"/>
    <property type="match status" value="1"/>
</dbReference>
<dbReference type="CDD" id="cd19481">
    <property type="entry name" value="RecA-like_protease"/>
    <property type="match status" value="1"/>
</dbReference>
<proteinExistence type="inferred from homology"/>
<dbReference type="AlphaFoldDB" id="A0A6C0GR06"/>
<comment type="similarity">
    <text evidence="1">Belongs to the AAA ATPase family.</text>
</comment>
<sequence>MNFQPKPYYDHISTEWQALQVELDWITSIIEYRCNIGSFSDNIFHLFPVPVLPSGQSDAYARLIEEFRLDPLQRLVLILSLCPYFKPDLTNRFLVQKDEMGMIATEIGGYLGKAYRGFLPTVQTALFLLSGNRLIENVVYLDLFIPGNTITASHLFKIIHTEPQEPFTSSLLSPTQELLQSLVTGKPMHPVFSSEFPAQRISTGMEWDDLVLNDTTLDEVYDVIHWIKYSKQLMSNKDFARKNMPGYRCLFSGPPGTGKTLTASLIGKTVGKETYKIDLSMVVSKYIGETEKNLAHVFDRAQGKDWILFFDEADALFGKRSETKDAHDRYANQEVAFLLQRIEQHDGIVILSSNYKKNIDAAFYRRIQSIINFPLPQAQERLLLWKKAIPEGFAFAQDLDLKAIAERYKLAGGAIMNVIRYGCLKAVVREDQIIELADLQEGISRELDKEGKMA</sequence>
<dbReference type="SMART" id="SM00382">
    <property type="entry name" value="AAA"/>
    <property type="match status" value="1"/>
</dbReference>
<reference evidence="5 6" key="1">
    <citation type="submission" date="2020-01" db="EMBL/GenBank/DDBJ databases">
        <authorList>
            <person name="Kim M.K."/>
        </authorList>
    </citation>
    <scope>NUCLEOTIDE SEQUENCE [LARGE SCALE GENOMIC DNA]</scope>
    <source>
        <strain evidence="5 6">172606-1</strain>
    </source>
</reference>
<keyword evidence="6" id="KW-1185">Reference proteome</keyword>